<accession>A0AA42VAH6</accession>
<reference evidence="7" key="1">
    <citation type="submission" date="2022-09" db="EMBL/GenBank/DDBJ databases">
        <title>Intensive care unit water sources are persistently colonized with multi-drug resistant bacteria and are the site of extensive horizontal gene transfer of antibiotic resistance genes.</title>
        <authorList>
            <person name="Diorio-Toth L."/>
        </authorList>
    </citation>
    <scope>NUCLEOTIDE SEQUENCE</scope>
    <source>
        <strain evidence="7">GD03796</strain>
    </source>
</reference>
<dbReference type="Pfam" id="PF20172">
    <property type="entry name" value="DUF6538"/>
    <property type="match status" value="1"/>
</dbReference>
<keyword evidence="2 4" id="KW-0238">DNA-binding</keyword>
<dbReference type="EMBL" id="JAOCFT010000001">
    <property type="protein sequence ID" value="MDH1897583.1"/>
    <property type="molecule type" value="Genomic_DNA"/>
</dbReference>
<dbReference type="InterPro" id="IPR046668">
    <property type="entry name" value="DUF6538"/>
</dbReference>
<dbReference type="PROSITE" id="PS51898">
    <property type="entry name" value="TYR_RECOMBINASE"/>
    <property type="match status" value="1"/>
</dbReference>
<feature type="domain" description="Core-binding (CB)" evidence="6">
    <location>
        <begin position="150"/>
        <end position="239"/>
    </location>
</feature>
<dbReference type="InterPro" id="IPR002104">
    <property type="entry name" value="Integrase_catalytic"/>
</dbReference>
<evidence type="ECO:0000256" key="1">
    <source>
        <dbReference type="ARBA" id="ARBA00022908"/>
    </source>
</evidence>
<organism evidence="7 8">
    <name type="scientific">Aeromonas caviae</name>
    <name type="common">Aeromonas punctata</name>
    <dbReference type="NCBI Taxonomy" id="648"/>
    <lineage>
        <taxon>Bacteria</taxon>
        <taxon>Pseudomonadati</taxon>
        <taxon>Pseudomonadota</taxon>
        <taxon>Gammaproteobacteria</taxon>
        <taxon>Aeromonadales</taxon>
        <taxon>Aeromonadaceae</taxon>
        <taxon>Aeromonas</taxon>
    </lineage>
</organism>
<proteinExistence type="predicted"/>
<evidence type="ECO:0000256" key="3">
    <source>
        <dbReference type="ARBA" id="ARBA00023172"/>
    </source>
</evidence>
<feature type="domain" description="Tyr recombinase" evidence="5">
    <location>
        <begin position="262"/>
        <end position="435"/>
    </location>
</feature>
<dbReference type="Gene3D" id="1.10.443.10">
    <property type="entry name" value="Intergrase catalytic core"/>
    <property type="match status" value="1"/>
</dbReference>
<evidence type="ECO:0000256" key="4">
    <source>
        <dbReference type="PROSITE-ProRule" id="PRU01248"/>
    </source>
</evidence>
<evidence type="ECO:0000313" key="8">
    <source>
        <dbReference type="Proteomes" id="UP001160758"/>
    </source>
</evidence>
<gene>
    <name evidence="7" type="ORF">N5I07_08385</name>
</gene>
<protein>
    <submittedName>
        <fullName evidence="7">Tyrosine-type recombinase/integrase</fullName>
    </submittedName>
</protein>
<dbReference type="PROSITE" id="PS51900">
    <property type="entry name" value="CB"/>
    <property type="match status" value="1"/>
</dbReference>
<dbReference type="RefSeq" id="WP_279981325.1">
    <property type="nucleotide sequence ID" value="NZ_JAOCFT010000001.1"/>
</dbReference>
<dbReference type="Pfam" id="PF00589">
    <property type="entry name" value="Phage_integrase"/>
    <property type="match status" value="1"/>
</dbReference>
<keyword evidence="1" id="KW-0229">DNA integration</keyword>
<dbReference type="Proteomes" id="UP001160758">
    <property type="component" value="Unassembled WGS sequence"/>
</dbReference>
<evidence type="ECO:0000259" key="5">
    <source>
        <dbReference type="PROSITE" id="PS51898"/>
    </source>
</evidence>
<evidence type="ECO:0000256" key="2">
    <source>
        <dbReference type="ARBA" id="ARBA00023125"/>
    </source>
</evidence>
<dbReference type="AlphaFoldDB" id="A0AA42VAH6"/>
<dbReference type="InterPro" id="IPR011010">
    <property type="entry name" value="DNA_brk_join_enz"/>
</dbReference>
<name>A0AA42VAH6_AERCA</name>
<sequence length="452" mass="49998">MRRRETWALQQKANGWYLVWNVPKAIRGLPMFGGRRLYTKTLQTGDLKEAQRKRDLIIANFDRLVAQAEEAPKRLRFNAYIEEIQQAIREEEQRIEAVVLPGGQEVVVEPEGLHHAYDVEAAIARGDEELADAIKLALHGELEVGDKYAITLQEASKAFIESEKAKAAKGLKAAAPATLSRTKHAAESLASFLGRPAVLLKDVERRDVTLWLGSLTGSKSDSTRVGYLSALSLVWENCYLTRSVEGDNPFKSAGIKSTGDSQSYAPFTPEEMAQIVEKAPHDLRMLTKFGLITGCRLSEIIGLQVDSFEVSQGVPLVRIKAGKTANSIRAFPLPLGLWEELRQCVIGNVWPVPKSKNPHGWSSKFGKLKEAATGIRDRTKGFHSLRGMAITAYQRAGIPEDVTAPIVGHGTKGLTMSYGLYSSGHDYSRQLEAVETMLASDYMSQFLNLFNK</sequence>
<evidence type="ECO:0000313" key="7">
    <source>
        <dbReference type="EMBL" id="MDH1897583.1"/>
    </source>
</evidence>
<comment type="caution">
    <text evidence="7">The sequence shown here is derived from an EMBL/GenBank/DDBJ whole genome shotgun (WGS) entry which is preliminary data.</text>
</comment>
<dbReference type="InterPro" id="IPR013762">
    <property type="entry name" value="Integrase-like_cat_sf"/>
</dbReference>
<keyword evidence="3" id="KW-0233">DNA recombination</keyword>
<evidence type="ECO:0000259" key="6">
    <source>
        <dbReference type="PROSITE" id="PS51900"/>
    </source>
</evidence>
<dbReference type="GO" id="GO:0006310">
    <property type="term" value="P:DNA recombination"/>
    <property type="evidence" value="ECO:0007669"/>
    <property type="project" value="UniProtKB-KW"/>
</dbReference>
<dbReference type="SUPFAM" id="SSF56349">
    <property type="entry name" value="DNA breaking-rejoining enzymes"/>
    <property type="match status" value="1"/>
</dbReference>
<dbReference type="GO" id="GO:0003677">
    <property type="term" value="F:DNA binding"/>
    <property type="evidence" value="ECO:0007669"/>
    <property type="project" value="UniProtKB-UniRule"/>
</dbReference>
<dbReference type="GO" id="GO:0015074">
    <property type="term" value="P:DNA integration"/>
    <property type="evidence" value="ECO:0007669"/>
    <property type="project" value="UniProtKB-KW"/>
</dbReference>
<dbReference type="InterPro" id="IPR044068">
    <property type="entry name" value="CB"/>
</dbReference>